<accession>A0AAV9XK32</accession>
<evidence type="ECO:0000256" key="3">
    <source>
        <dbReference type="SAM" id="MobiDB-lite"/>
    </source>
</evidence>
<dbReference type="InterPro" id="IPR029058">
    <property type="entry name" value="AB_hydrolase_fold"/>
</dbReference>
<dbReference type="InterPro" id="IPR013595">
    <property type="entry name" value="Pept_S33_TAP-like_C"/>
</dbReference>
<feature type="compositionally biased region" description="Acidic residues" evidence="3">
    <location>
        <begin position="14"/>
        <end position="24"/>
    </location>
</feature>
<dbReference type="PANTHER" id="PTHR43248">
    <property type="entry name" value="2-SUCCINYL-6-HYDROXY-2,4-CYCLOHEXADIENE-1-CARBOXYLATE SYNTHASE"/>
    <property type="match status" value="1"/>
</dbReference>
<feature type="domain" description="Peptidase S33 tripeptidyl aminopeptidase-like C-terminal" evidence="5">
    <location>
        <begin position="477"/>
        <end position="577"/>
    </location>
</feature>
<feature type="region of interest" description="Disordered" evidence="3">
    <location>
        <begin position="1"/>
        <end position="25"/>
    </location>
</feature>
<dbReference type="Pfam" id="PF08386">
    <property type="entry name" value="Abhydrolase_4"/>
    <property type="match status" value="1"/>
</dbReference>
<evidence type="ECO:0000313" key="7">
    <source>
        <dbReference type="Proteomes" id="UP001365542"/>
    </source>
</evidence>
<evidence type="ECO:0000259" key="4">
    <source>
        <dbReference type="Pfam" id="PF00561"/>
    </source>
</evidence>
<dbReference type="AlphaFoldDB" id="A0AAV9XK32"/>
<dbReference type="SUPFAM" id="SSF53474">
    <property type="entry name" value="alpha/beta-Hydrolases"/>
    <property type="match status" value="1"/>
</dbReference>
<name>A0AAV9XK32_9PEZI</name>
<protein>
    <recommendedName>
        <fullName evidence="8">Peptidase S33 tripeptidyl aminopeptidase-like C-terminal domain-containing protein</fullName>
    </recommendedName>
</protein>
<dbReference type="Gene3D" id="3.40.50.1820">
    <property type="entry name" value="alpha/beta hydrolase"/>
    <property type="match status" value="1"/>
</dbReference>
<dbReference type="InterPro" id="IPR000073">
    <property type="entry name" value="AB_hydrolase_1"/>
</dbReference>
<evidence type="ECO:0000313" key="6">
    <source>
        <dbReference type="EMBL" id="KAK6541962.1"/>
    </source>
</evidence>
<dbReference type="EMBL" id="JAVHJO010000003">
    <property type="protein sequence ID" value="KAK6541962.1"/>
    <property type="molecule type" value="Genomic_DNA"/>
</dbReference>
<keyword evidence="2" id="KW-0378">Hydrolase</keyword>
<dbReference type="Pfam" id="PF00561">
    <property type="entry name" value="Abhydrolase_1"/>
    <property type="match status" value="1"/>
</dbReference>
<evidence type="ECO:0000256" key="1">
    <source>
        <dbReference type="ARBA" id="ARBA00010088"/>
    </source>
</evidence>
<dbReference type="InterPro" id="IPR051601">
    <property type="entry name" value="Serine_prot/Carboxylest_S33"/>
</dbReference>
<evidence type="ECO:0000256" key="2">
    <source>
        <dbReference type="ARBA" id="ARBA00022801"/>
    </source>
</evidence>
<proteinExistence type="inferred from homology"/>
<dbReference type="Proteomes" id="UP001365542">
    <property type="component" value="Unassembled WGS sequence"/>
</dbReference>
<keyword evidence="7" id="KW-1185">Reference proteome</keyword>
<comment type="similarity">
    <text evidence="1">Belongs to the peptidase S33 family.</text>
</comment>
<evidence type="ECO:0008006" key="8">
    <source>
        <dbReference type="Google" id="ProtNLM"/>
    </source>
</evidence>
<feature type="domain" description="AB hydrolase-1" evidence="4">
    <location>
        <begin position="96"/>
        <end position="297"/>
    </location>
</feature>
<dbReference type="GO" id="GO:0016787">
    <property type="term" value="F:hydrolase activity"/>
    <property type="evidence" value="ECO:0007669"/>
    <property type="project" value="UniProtKB-KW"/>
</dbReference>
<reference evidence="6 7" key="1">
    <citation type="submission" date="2019-10" db="EMBL/GenBank/DDBJ databases">
        <authorList>
            <person name="Palmer J.M."/>
        </authorList>
    </citation>
    <scope>NUCLEOTIDE SEQUENCE [LARGE SCALE GENOMIC DNA]</scope>
    <source>
        <strain evidence="6 7">TWF694</strain>
    </source>
</reference>
<comment type="caution">
    <text evidence="6">The sequence shown here is derived from an EMBL/GenBank/DDBJ whole genome shotgun (WGS) entry which is preliminary data.</text>
</comment>
<sequence>MPVSDQAPLSQNDNDNETDNDNESDTTLKLFDGVIESPDLKWYPCKKVDDKTRASKVKCAKLTVPLDYKNPGNGLKATIPIVKYLAAKGVPYKGSILFNPGGPGALGTESAYDISQTEQMASNITGPGWDILGFDPRGIGYSTPHANCTLTDTNSDIEKRDTSRIRRFKNSTLENDKVFGLYLPRDPTQFTDEKMEMVESGAASCATSENQAARYMNTPVVATDMLSIAKALAREKGKSDADAEIKLNYYGMSYGTILGQYFASLYPANVGRFVLDAVADAEQWISNDDDTESIKHADEAFSRFFPLCFKAGPKRCTFAEGAKSTSDLINRFNNMTIKLNAREYEATKSPAASIVERVLNDFYSKIFMSLYAPHNWWQLADWLVKVEELITPKNPANWPLAEVLGAWDNVTAPAEETEEDSSHGDVAHIPADVHAHIPFQPGWGGLEQVKCSDSRNISGSVISPQEEERWYKTSRLAGSSGLSAKVTCIKWQVRPAWEWYGPIGGSTATPILFVGNHLDPVTPFESAERAAKLFKGAQTVYVDEIGHTVLGTSNTCAMKHAQAYFQDGTLPGPDTRCKPERQPFEL</sequence>
<evidence type="ECO:0000259" key="5">
    <source>
        <dbReference type="Pfam" id="PF08386"/>
    </source>
</evidence>
<organism evidence="6 7">
    <name type="scientific">Orbilia ellipsospora</name>
    <dbReference type="NCBI Taxonomy" id="2528407"/>
    <lineage>
        <taxon>Eukaryota</taxon>
        <taxon>Fungi</taxon>
        <taxon>Dikarya</taxon>
        <taxon>Ascomycota</taxon>
        <taxon>Pezizomycotina</taxon>
        <taxon>Orbiliomycetes</taxon>
        <taxon>Orbiliales</taxon>
        <taxon>Orbiliaceae</taxon>
        <taxon>Orbilia</taxon>
    </lineage>
</organism>
<gene>
    <name evidence="6" type="ORF">TWF694_007735</name>
</gene>
<dbReference type="PANTHER" id="PTHR43248:SF25">
    <property type="entry name" value="AB HYDROLASE-1 DOMAIN-CONTAINING PROTEIN-RELATED"/>
    <property type="match status" value="1"/>
</dbReference>